<keyword evidence="5" id="KW-0210">Decarboxylase</keyword>
<evidence type="ECO:0000256" key="4">
    <source>
        <dbReference type="ARBA" id="ARBA00022605"/>
    </source>
</evidence>
<evidence type="ECO:0000256" key="5">
    <source>
        <dbReference type="ARBA" id="ARBA00022793"/>
    </source>
</evidence>
<dbReference type="SUPFAM" id="SSF51366">
    <property type="entry name" value="Ribulose-phoshate binding barrel"/>
    <property type="match status" value="1"/>
</dbReference>
<comment type="pathway">
    <text evidence="2">Amino-acid biosynthesis; L-tryptophan biosynthesis; L-tryptophan from chorismate: step 4/5.</text>
</comment>
<name>A0A1F6AM71_9BACT</name>
<dbReference type="InterPro" id="IPR011060">
    <property type="entry name" value="RibuloseP-bd_barrel"/>
</dbReference>
<dbReference type="PANTHER" id="PTHR22854">
    <property type="entry name" value="TRYPTOPHAN BIOSYNTHESIS PROTEIN"/>
    <property type="match status" value="1"/>
</dbReference>
<dbReference type="AlphaFoldDB" id="A0A1F6AM71"/>
<keyword evidence="6" id="KW-0822">Tryptophan biosynthesis</keyword>
<evidence type="ECO:0000256" key="6">
    <source>
        <dbReference type="ARBA" id="ARBA00022822"/>
    </source>
</evidence>
<organism evidence="10 11">
    <name type="scientific">Candidatus Gottesmanbacteria bacterium RIFCSPLOWO2_01_FULL_39_12b</name>
    <dbReference type="NCBI Taxonomy" id="1798388"/>
    <lineage>
        <taxon>Bacteria</taxon>
        <taxon>Candidatus Gottesmaniibacteriota</taxon>
    </lineage>
</organism>
<evidence type="ECO:0000256" key="7">
    <source>
        <dbReference type="ARBA" id="ARBA00023141"/>
    </source>
</evidence>
<dbReference type="InterPro" id="IPR013785">
    <property type="entry name" value="Aldolase_TIM"/>
</dbReference>
<evidence type="ECO:0000256" key="1">
    <source>
        <dbReference type="ARBA" id="ARBA00001633"/>
    </source>
</evidence>
<comment type="catalytic activity">
    <reaction evidence="1">
        <text>1-(2-carboxyphenylamino)-1-deoxy-D-ribulose 5-phosphate + H(+) = (1S,2R)-1-C-(indol-3-yl)glycerol 3-phosphate + CO2 + H2O</text>
        <dbReference type="Rhea" id="RHEA:23476"/>
        <dbReference type="ChEBI" id="CHEBI:15377"/>
        <dbReference type="ChEBI" id="CHEBI:15378"/>
        <dbReference type="ChEBI" id="CHEBI:16526"/>
        <dbReference type="ChEBI" id="CHEBI:58613"/>
        <dbReference type="ChEBI" id="CHEBI:58866"/>
        <dbReference type="EC" id="4.1.1.48"/>
    </reaction>
</comment>
<evidence type="ECO:0000256" key="2">
    <source>
        <dbReference type="ARBA" id="ARBA00004696"/>
    </source>
</evidence>
<dbReference type="InterPro" id="IPR045186">
    <property type="entry name" value="Indole-3-glycerol_P_synth"/>
</dbReference>
<comment type="caution">
    <text evidence="10">The sequence shown here is derived from an EMBL/GenBank/DDBJ whole genome shotgun (WGS) entry which is preliminary data.</text>
</comment>
<reference evidence="10 11" key="1">
    <citation type="journal article" date="2016" name="Nat. Commun.">
        <title>Thousands of microbial genomes shed light on interconnected biogeochemical processes in an aquifer system.</title>
        <authorList>
            <person name="Anantharaman K."/>
            <person name="Brown C.T."/>
            <person name="Hug L.A."/>
            <person name="Sharon I."/>
            <person name="Castelle C.J."/>
            <person name="Probst A.J."/>
            <person name="Thomas B.C."/>
            <person name="Singh A."/>
            <person name="Wilkins M.J."/>
            <person name="Karaoz U."/>
            <person name="Brodie E.L."/>
            <person name="Williams K.H."/>
            <person name="Hubbard S.S."/>
            <person name="Banfield J.F."/>
        </authorList>
    </citation>
    <scope>NUCLEOTIDE SEQUENCE [LARGE SCALE GENOMIC DNA]</scope>
</reference>
<protein>
    <recommendedName>
        <fullName evidence="3">indole-3-glycerol-phosphate synthase</fullName>
        <ecNumber evidence="3">4.1.1.48</ecNumber>
    </recommendedName>
</protein>
<dbReference type="InterPro" id="IPR013798">
    <property type="entry name" value="Indole-3-glycerol_P_synth_dom"/>
</dbReference>
<feature type="domain" description="Indole-3-glycerol phosphate synthase" evidence="9">
    <location>
        <begin position="14"/>
        <end position="243"/>
    </location>
</feature>
<gene>
    <name evidence="10" type="ORF">A2960_05420</name>
</gene>
<keyword evidence="7" id="KW-0057">Aromatic amino acid biosynthesis</keyword>
<evidence type="ECO:0000256" key="8">
    <source>
        <dbReference type="ARBA" id="ARBA00023239"/>
    </source>
</evidence>
<keyword evidence="4" id="KW-0028">Amino-acid biosynthesis</keyword>
<dbReference type="EC" id="4.1.1.48" evidence="3"/>
<evidence type="ECO:0000256" key="3">
    <source>
        <dbReference type="ARBA" id="ARBA00012362"/>
    </source>
</evidence>
<evidence type="ECO:0000313" key="10">
    <source>
        <dbReference type="EMBL" id="OGG25778.1"/>
    </source>
</evidence>
<dbReference type="GO" id="GO:0004425">
    <property type="term" value="F:indole-3-glycerol-phosphate synthase activity"/>
    <property type="evidence" value="ECO:0007669"/>
    <property type="project" value="UniProtKB-EC"/>
</dbReference>
<dbReference type="CDD" id="cd00331">
    <property type="entry name" value="IGPS"/>
    <property type="match status" value="1"/>
</dbReference>
<evidence type="ECO:0000259" key="9">
    <source>
        <dbReference type="Pfam" id="PF00218"/>
    </source>
</evidence>
<keyword evidence="8" id="KW-0456">Lyase</keyword>
<dbReference type="GO" id="GO:0000162">
    <property type="term" value="P:L-tryptophan biosynthetic process"/>
    <property type="evidence" value="ECO:0007669"/>
    <property type="project" value="UniProtKB-UniPathway"/>
</dbReference>
<proteinExistence type="predicted"/>
<accession>A0A1F6AM71</accession>
<dbReference type="UniPathway" id="UPA00035">
    <property type="reaction ID" value="UER00043"/>
</dbReference>
<dbReference type="PANTHER" id="PTHR22854:SF2">
    <property type="entry name" value="INDOLE-3-GLYCEROL-PHOSPHATE SYNTHASE"/>
    <property type="match status" value="1"/>
</dbReference>
<evidence type="ECO:0000313" key="11">
    <source>
        <dbReference type="Proteomes" id="UP000176609"/>
    </source>
</evidence>
<dbReference type="EMBL" id="MFJR01000015">
    <property type="protein sequence ID" value="OGG25778.1"/>
    <property type="molecule type" value="Genomic_DNA"/>
</dbReference>
<dbReference type="Pfam" id="PF00218">
    <property type="entry name" value="IGPS"/>
    <property type="match status" value="1"/>
</dbReference>
<dbReference type="Proteomes" id="UP000176609">
    <property type="component" value="Unassembled WGS sequence"/>
</dbReference>
<sequence>MTLNEIIRHKKKEVAEKKKKSGRNFLERIVKPQIGDIGIIAEIKLASPTEEVLGHEKDVCSRAVIYGKAGADAISIVVDYKYFGGNLNFIREVKKTVSLPVLMKDFIIDPFQIYEAKMNGADAVLLIAKILTATLLINLVKLTESLGMIPIVEINNKDDRKKALKTRALCIAVNSRDLSTFQVDVDRACQLIKSIPSTRIVLGFSGVKGREEVEKYQQAGAKAVLVGTSLMKVKNINQLIKNLKGL</sequence>
<dbReference type="GO" id="GO:0004640">
    <property type="term" value="F:phosphoribosylanthranilate isomerase activity"/>
    <property type="evidence" value="ECO:0007669"/>
    <property type="project" value="TreeGrafter"/>
</dbReference>
<dbReference type="Gene3D" id="3.20.20.70">
    <property type="entry name" value="Aldolase class I"/>
    <property type="match status" value="1"/>
</dbReference>